<protein>
    <submittedName>
        <fullName evidence="2">Uncharacterized protein</fullName>
    </submittedName>
</protein>
<feature type="non-terminal residue" evidence="2">
    <location>
        <position position="77"/>
    </location>
</feature>
<dbReference type="AlphaFoldDB" id="S4PGU0"/>
<name>S4PGU0_9NEOP</name>
<feature type="signal peptide" evidence="1">
    <location>
        <begin position="1"/>
        <end position="49"/>
    </location>
</feature>
<evidence type="ECO:0000256" key="1">
    <source>
        <dbReference type="SAM" id="SignalP"/>
    </source>
</evidence>
<keyword evidence="1" id="KW-0732">Signal</keyword>
<evidence type="ECO:0000313" key="2">
    <source>
        <dbReference type="EMBL" id="JAA91861.1"/>
    </source>
</evidence>
<accession>S4PGU0</accession>
<dbReference type="EMBL" id="GAIX01000699">
    <property type="protein sequence ID" value="JAA91861.1"/>
    <property type="molecule type" value="Transcribed_RNA"/>
</dbReference>
<organism evidence="2">
    <name type="scientific">Pararge aegeria</name>
    <name type="common">speckled wood butterfly</name>
    <dbReference type="NCBI Taxonomy" id="116150"/>
    <lineage>
        <taxon>Eukaryota</taxon>
        <taxon>Metazoa</taxon>
        <taxon>Ecdysozoa</taxon>
        <taxon>Arthropoda</taxon>
        <taxon>Hexapoda</taxon>
        <taxon>Insecta</taxon>
        <taxon>Pterygota</taxon>
        <taxon>Neoptera</taxon>
        <taxon>Endopterygota</taxon>
        <taxon>Lepidoptera</taxon>
        <taxon>Glossata</taxon>
        <taxon>Ditrysia</taxon>
        <taxon>Papilionoidea</taxon>
        <taxon>Nymphalidae</taxon>
        <taxon>Satyrinae</taxon>
        <taxon>Satyrini</taxon>
        <taxon>Parargina</taxon>
        <taxon>Pararge</taxon>
    </lineage>
</organism>
<sequence>AHGTFDSDFLSHVMPVLAIVRVRAERLPHLVHSLKPLALLIFLVGTVSADHSRNSTVCAPAYAARYVHVDKRSDRYS</sequence>
<feature type="non-terminal residue" evidence="2">
    <location>
        <position position="1"/>
    </location>
</feature>
<reference evidence="2" key="2">
    <citation type="submission" date="2013-05" db="EMBL/GenBank/DDBJ databases">
        <authorList>
            <person name="Carter J.-M."/>
            <person name="Baker S.C."/>
            <person name="Pink R."/>
            <person name="Carter D.R.F."/>
            <person name="Collins A."/>
            <person name="Tomlin J."/>
            <person name="Gibbs M."/>
            <person name="Breuker C.J."/>
        </authorList>
    </citation>
    <scope>NUCLEOTIDE SEQUENCE</scope>
    <source>
        <tissue evidence="2">Ovary</tissue>
    </source>
</reference>
<reference evidence="2" key="1">
    <citation type="journal article" date="2013" name="BMC Genomics">
        <title>Unscrambling butterfly oogenesis.</title>
        <authorList>
            <person name="Carter J.M."/>
            <person name="Baker S.C."/>
            <person name="Pink R."/>
            <person name="Carter D.R."/>
            <person name="Collins A."/>
            <person name="Tomlin J."/>
            <person name="Gibbs M."/>
            <person name="Breuker C.J."/>
        </authorList>
    </citation>
    <scope>NUCLEOTIDE SEQUENCE</scope>
    <source>
        <tissue evidence="2">Ovary</tissue>
    </source>
</reference>
<feature type="chain" id="PRO_5004522447" evidence="1">
    <location>
        <begin position="50"/>
        <end position="77"/>
    </location>
</feature>
<proteinExistence type="predicted"/>